<dbReference type="GO" id="GO:0015807">
    <property type="term" value="P:L-amino acid transport"/>
    <property type="evidence" value="ECO:0007669"/>
    <property type="project" value="TreeGrafter"/>
</dbReference>
<dbReference type="InterPro" id="IPR017871">
    <property type="entry name" value="ABC_transporter-like_CS"/>
</dbReference>
<reference evidence="7" key="2">
    <citation type="submission" date="2017-06" db="EMBL/GenBank/DDBJ databases">
        <authorList>
            <person name="Kim H.J."/>
            <person name="Triplett B.A."/>
        </authorList>
    </citation>
    <scope>NUCLEOTIDE SEQUENCE [LARGE SCALE GENOMIC DNA]</scope>
    <source>
        <strain evidence="7">DSM 26170</strain>
    </source>
</reference>
<dbReference type="PROSITE" id="PS00211">
    <property type="entry name" value="ABC_TRANSPORTER_1"/>
    <property type="match status" value="1"/>
</dbReference>
<comment type="similarity">
    <text evidence="1">Belongs to the ABC transporter superfamily.</text>
</comment>
<dbReference type="RefSeq" id="WP_089387884.1">
    <property type="nucleotide sequence ID" value="NZ_FZNM01000005.1"/>
</dbReference>
<keyword evidence="5" id="KW-0029">Amino-acid transport</keyword>
<dbReference type="GO" id="GO:0005524">
    <property type="term" value="F:ATP binding"/>
    <property type="evidence" value="ECO:0007669"/>
    <property type="project" value="UniProtKB-KW"/>
</dbReference>
<gene>
    <name evidence="8" type="ORF">EYF88_09805</name>
    <name evidence="7" type="ORF">SAMN06265378_10528</name>
</gene>
<dbReference type="SMART" id="SM00382">
    <property type="entry name" value="AAA"/>
    <property type="match status" value="1"/>
</dbReference>
<evidence type="ECO:0000313" key="9">
    <source>
        <dbReference type="Proteomes" id="UP000198409"/>
    </source>
</evidence>
<evidence type="ECO:0000256" key="1">
    <source>
        <dbReference type="ARBA" id="ARBA00005417"/>
    </source>
</evidence>
<reference evidence="9" key="1">
    <citation type="submission" date="2017-06" db="EMBL/GenBank/DDBJ databases">
        <authorList>
            <person name="Varghese N."/>
            <person name="Submissions S."/>
        </authorList>
    </citation>
    <scope>NUCLEOTIDE SEQUENCE [LARGE SCALE GENOMIC DNA]</scope>
    <source>
        <strain evidence="9">DSM 26170</strain>
    </source>
</reference>
<dbReference type="OrthoDB" id="9806149at2"/>
<evidence type="ECO:0000256" key="3">
    <source>
        <dbReference type="ARBA" id="ARBA00022741"/>
    </source>
</evidence>
<feature type="domain" description="ABC transporter" evidence="6">
    <location>
        <begin position="2"/>
        <end position="233"/>
    </location>
</feature>
<evidence type="ECO:0000313" key="7">
    <source>
        <dbReference type="EMBL" id="SNR47020.1"/>
    </source>
</evidence>
<proteinExistence type="inferred from homology"/>
<protein>
    <submittedName>
        <fullName evidence="7 8">ABC transporter ATP-binding protein</fullName>
    </submittedName>
</protein>
<dbReference type="InterPro" id="IPR052156">
    <property type="entry name" value="BCAA_Transport_ATP-bd_LivF"/>
</dbReference>
<organism evidence="7 9">
    <name type="scientific">Paracoccus sediminis</name>
    <dbReference type="NCBI Taxonomy" id="1214787"/>
    <lineage>
        <taxon>Bacteria</taxon>
        <taxon>Pseudomonadati</taxon>
        <taxon>Pseudomonadota</taxon>
        <taxon>Alphaproteobacteria</taxon>
        <taxon>Rhodobacterales</taxon>
        <taxon>Paracoccaceae</taxon>
        <taxon>Paracoccus</taxon>
    </lineage>
</organism>
<dbReference type="PANTHER" id="PTHR43820">
    <property type="entry name" value="HIGH-AFFINITY BRANCHED-CHAIN AMINO ACID TRANSPORT ATP-BINDING PROTEIN LIVF"/>
    <property type="match status" value="1"/>
</dbReference>
<evidence type="ECO:0000256" key="5">
    <source>
        <dbReference type="ARBA" id="ARBA00022970"/>
    </source>
</evidence>
<dbReference type="PROSITE" id="PS50893">
    <property type="entry name" value="ABC_TRANSPORTER_2"/>
    <property type="match status" value="1"/>
</dbReference>
<dbReference type="Proteomes" id="UP000292859">
    <property type="component" value="Unassembled WGS sequence"/>
</dbReference>
<sequence>MLTVEGLRSRYGRIEVLHGIDLTVQSGEIVTVVGANGAGKTTLLKCLSGTQPVSGGTITFRGESLTGVPAHRRPARGLTQSPEGRQIFTNLTVEENLRLGAFLYADDRVDKDMQDAFAMFPILREKRNLPAGGLSGGQQQMLAMSRALMGRPSCLLLDEPSMGLAPIIVRQIFDVVGSLKALGVTVLLVEQNAFGALKIADRGYVMETGRIIMSGAADDLIADPRIRTAYLGI</sequence>
<dbReference type="InterPro" id="IPR003439">
    <property type="entry name" value="ABC_transporter-like_ATP-bd"/>
</dbReference>
<dbReference type="CDD" id="cd03224">
    <property type="entry name" value="ABC_TM1139_LivF_branched"/>
    <property type="match status" value="1"/>
</dbReference>
<dbReference type="SUPFAM" id="SSF52540">
    <property type="entry name" value="P-loop containing nucleoside triphosphate hydrolases"/>
    <property type="match status" value="1"/>
</dbReference>
<evidence type="ECO:0000259" key="6">
    <source>
        <dbReference type="PROSITE" id="PS50893"/>
    </source>
</evidence>
<dbReference type="EMBL" id="FZNM01000005">
    <property type="protein sequence ID" value="SNR47020.1"/>
    <property type="molecule type" value="Genomic_DNA"/>
</dbReference>
<evidence type="ECO:0000256" key="4">
    <source>
        <dbReference type="ARBA" id="ARBA00022840"/>
    </source>
</evidence>
<keyword evidence="3" id="KW-0547">Nucleotide-binding</keyword>
<dbReference type="Gene3D" id="3.40.50.300">
    <property type="entry name" value="P-loop containing nucleotide triphosphate hydrolases"/>
    <property type="match status" value="1"/>
</dbReference>
<dbReference type="Pfam" id="PF00005">
    <property type="entry name" value="ABC_tran"/>
    <property type="match status" value="1"/>
</dbReference>
<dbReference type="GO" id="GO:0016887">
    <property type="term" value="F:ATP hydrolysis activity"/>
    <property type="evidence" value="ECO:0007669"/>
    <property type="project" value="InterPro"/>
</dbReference>
<dbReference type="EMBL" id="SIRL01000005">
    <property type="protein sequence ID" value="TBN50523.1"/>
    <property type="molecule type" value="Genomic_DNA"/>
</dbReference>
<keyword evidence="4 7" id="KW-0067">ATP-binding</keyword>
<dbReference type="AlphaFoldDB" id="A0A238WKD4"/>
<keyword evidence="10" id="KW-1185">Reference proteome</keyword>
<name>A0A238WKD4_9RHOB</name>
<dbReference type="GO" id="GO:0015658">
    <property type="term" value="F:branched-chain amino acid transmembrane transporter activity"/>
    <property type="evidence" value="ECO:0007669"/>
    <property type="project" value="TreeGrafter"/>
</dbReference>
<evidence type="ECO:0000313" key="8">
    <source>
        <dbReference type="EMBL" id="TBN50523.1"/>
    </source>
</evidence>
<dbReference type="PANTHER" id="PTHR43820:SF4">
    <property type="entry name" value="HIGH-AFFINITY BRANCHED-CHAIN AMINO ACID TRANSPORT ATP-BINDING PROTEIN LIVF"/>
    <property type="match status" value="1"/>
</dbReference>
<keyword evidence="2" id="KW-0813">Transport</keyword>
<reference evidence="8 10" key="3">
    <citation type="submission" date="2019-02" db="EMBL/GenBank/DDBJ databases">
        <authorList>
            <person name="Zhang G."/>
        </authorList>
    </citation>
    <scope>NUCLEOTIDE SEQUENCE [LARGE SCALE GENOMIC DNA]</scope>
    <source>
        <strain evidence="8 10">CMB17</strain>
    </source>
</reference>
<evidence type="ECO:0000313" key="10">
    <source>
        <dbReference type="Proteomes" id="UP000292859"/>
    </source>
</evidence>
<evidence type="ECO:0000256" key="2">
    <source>
        <dbReference type="ARBA" id="ARBA00022448"/>
    </source>
</evidence>
<dbReference type="InterPro" id="IPR003593">
    <property type="entry name" value="AAA+_ATPase"/>
</dbReference>
<dbReference type="InterPro" id="IPR027417">
    <property type="entry name" value="P-loop_NTPase"/>
</dbReference>
<accession>A0A238WKD4</accession>
<dbReference type="Proteomes" id="UP000198409">
    <property type="component" value="Unassembled WGS sequence"/>
</dbReference>